<sequence length="524" mass="58342">MSRGLAYQPALTSASHTLPRQQIWLDGFEDRYAEAQRHASRVRIRKAEQRDQRAERTLDFDTATFARQAAEQREMVRQRLRRGYIQSGERQIGGRWRSGVWEMGLRSEENTVLKYFVSLVPRGSRARASWDKAHLENQCPQKILTLDYPYIELNREFMAALRVDCDGVFLSPAACLAALTEQVRDGRVPCLPHIIVGDLLKDGRYSRPHFVWLLPQGSAVWRSDDKRCRQKPIRLFDAVARGLAAALLDLGADPAAPTMTGRMKCSTSPFWHTMTPNDNIWPTLTEYSDYVDTNVGRAVLVRKAAATQSGLGLTASNAIFDALRMEGQRLLAEWHFGADARMRGSRVALADHLHEALANYSDKSGLEDKTVSYVTAKVADYLVAHFDPVKLEGKAVNRGKLLDVVDGLKTVTERQSAGGRYSGKVKGANTLQRLREAHQRLIVAGGIVTRAALATEAGVSVRTATARWSEVVSIENAQPKSGENRCIDKKVAARPGHTETTHPPATGCPSSVRTSRFRWKSQSP</sequence>
<gene>
    <name evidence="2" type="ORF">GGQ65_002864</name>
</gene>
<feature type="compositionally biased region" description="Basic residues" evidence="1">
    <location>
        <begin position="515"/>
        <end position="524"/>
    </location>
</feature>
<feature type="compositionally biased region" description="Basic and acidic residues" evidence="1">
    <location>
        <begin position="491"/>
        <end position="500"/>
    </location>
</feature>
<organism evidence="2 3">
    <name type="scientific">Rhizobium fabae</name>
    <dbReference type="NCBI Taxonomy" id="573179"/>
    <lineage>
        <taxon>Bacteria</taxon>
        <taxon>Pseudomonadati</taxon>
        <taxon>Pseudomonadota</taxon>
        <taxon>Alphaproteobacteria</taxon>
        <taxon>Hyphomicrobiales</taxon>
        <taxon>Rhizobiaceae</taxon>
        <taxon>Rhizobium/Agrobacterium group</taxon>
        <taxon>Rhizobium</taxon>
    </lineage>
</organism>
<feature type="region of interest" description="Disordered" evidence="1">
    <location>
        <begin position="491"/>
        <end position="524"/>
    </location>
</feature>
<evidence type="ECO:0000256" key="1">
    <source>
        <dbReference type="SAM" id="MobiDB-lite"/>
    </source>
</evidence>
<evidence type="ECO:0000313" key="3">
    <source>
        <dbReference type="Proteomes" id="UP000545490"/>
    </source>
</evidence>
<dbReference type="EMBL" id="JACIDG010000006">
    <property type="protein sequence ID" value="MBB3915574.1"/>
    <property type="molecule type" value="Genomic_DNA"/>
</dbReference>
<evidence type="ECO:0000313" key="2">
    <source>
        <dbReference type="EMBL" id="MBB3915574.1"/>
    </source>
</evidence>
<comment type="caution">
    <text evidence="2">The sequence shown here is derived from an EMBL/GenBank/DDBJ whole genome shotgun (WGS) entry which is preliminary data.</text>
</comment>
<protein>
    <submittedName>
        <fullName evidence="2">Uncharacterized protein</fullName>
    </submittedName>
</protein>
<dbReference type="RefSeq" id="WP_126826799.1">
    <property type="nucleotide sequence ID" value="NZ_JACIDG010000006.1"/>
</dbReference>
<accession>A0A7W6FJ70</accession>
<proteinExistence type="predicted"/>
<reference evidence="2 3" key="1">
    <citation type="submission" date="2020-08" db="EMBL/GenBank/DDBJ databases">
        <title>Genomic Encyclopedia of Type Strains, Phase IV (KMG-IV): sequencing the most valuable type-strain genomes for metagenomic binning, comparative biology and taxonomic classification.</title>
        <authorList>
            <person name="Goeker M."/>
        </authorList>
    </citation>
    <scope>NUCLEOTIDE SEQUENCE [LARGE SCALE GENOMIC DNA]</scope>
    <source>
        <strain evidence="2 3">DSM 19331</strain>
    </source>
</reference>
<dbReference type="Proteomes" id="UP000545490">
    <property type="component" value="Unassembled WGS sequence"/>
</dbReference>
<dbReference type="AlphaFoldDB" id="A0A7W6FJ70"/>
<name>A0A7W6FJ70_9HYPH</name>